<name>A0A564Y044_HYMDI</name>
<dbReference type="EMBL" id="CABIJS010000036">
    <property type="protein sequence ID" value="VUZ40641.1"/>
    <property type="molecule type" value="Genomic_DNA"/>
</dbReference>
<dbReference type="Proteomes" id="UP000321570">
    <property type="component" value="Unassembled WGS sequence"/>
</dbReference>
<proteinExistence type="predicted"/>
<organism evidence="1 2">
    <name type="scientific">Hymenolepis diminuta</name>
    <name type="common">Rat tapeworm</name>
    <dbReference type="NCBI Taxonomy" id="6216"/>
    <lineage>
        <taxon>Eukaryota</taxon>
        <taxon>Metazoa</taxon>
        <taxon>Spiralia</taxon>
        <taxon>Lophotrochozoa</taxon>
        <taxon>Platyhelminthes</taxon>
        <taxon>Cestoda</taxon>
        <taxon>Eucestoda</taxon>
        <taxon>Cyclophyllidea</taxon>
        <taxon>Hymenolepididae</taxon>
        <taxon>Hymenolepis</taxon>
    </lineage>
</organism>
<dbReference type="AlphaFoldDB" id="A0A564Y044"/>
<gene>
    <name evidence="1" type="ORF">WMSIL1_LOCUS1628</name>
</gene>
<accession>A0A564Y044</accession>
<sequence>MLHCVQAPAVVGTLCTTWPLHIALHTQTFNDGFPVRKLKVAEGRGETFNLPHFRRILIITIETKGTRDGRQTSISGRCVNSYCLFVSKDRWNCFMTYWCFKVLTMWILIKLFHGTNDSRRLLFQSHCSSSPR</sequence>
<evidence type="ECO:0000313" key="2">
    <source>
        <dbReference type="Proteomes" id="UP000321570"/>
    </source>
</evidence>
<evidence type="ECO:0000313" key="1">
    <source>
        <dbReference type="EMBL" id="VUZ40641.1"/>
    </source>
</evidence>
<keyword evidence="2" id="KW-1185">Reference proteome</keyword>
<protein>
    <submittedName>
        <fullName evidence="1">Uncharacterized protein</fullName>
    </submittedName>
</protein>
<reference evidence="1 2" key="1">
    <citation type="submission" date="2019-07" db="EMBL/GenBank/DDBJ databases">
        <authorList>
            <person name="Jastrzebski P J."/>
            <person name="Paukszto L."/>
            <person name="Jastrzebski P J."/>
        </authorList>
    </citation>
    <scope>NUCLEOTIDE SEQUENCE [LARGE SCALE GENOMIC DNA]</scope>
    <source>
        <strain evidence="1 2">WMS-il1</strain>
    </source>
</reference>